<dbReference type="Pfam" id="PF19054">
    <property type="entry name" value="DUF5753"/>
    <property type="match status" value="1"/>
</dbReference>
<dbReference type="Pfam" id="PF13560">
    <property type="entry name" value="HTH_31"/>
    <property type="match status" value="1"/>
</dbReference>
<dbReference type="Proteomes" id="UP000638353">
    <property type="component" value="Unassembled WGS sequence"/>
</dbReference>
<feature type="domain" description="DUF5753" evidence="1">
    <location>
        <begin position="109"/>
        <end position="287"/>
    </location>
</feature>
<dbReference type="SUPFAM" id="SSF47413">
    <property type="entry name" value="lambda repressor-like DNA-binding domains"/>
    <property type="match status" value="1"/>
</dbReference>
<dbReference type="GO" id="GO:0003677">
    <property type="term" value="F:DNA binding"/>
    <property type="evidence" value="ECO:0007669"/>
    <property type="project" value="InterPro"/>
</dbReference>
<evidence type="ECO:0000259" key="1">
    <source>
        <dbReference type="Pfam" id="PF19054"/>
    </source>
</evidence>
<evidence type="ECO:0000313" key="2">
    <source>
        <dbReference type="EMBL" id="GHD07497.1"/>
    </source>
</evidence>
<reference evidence="2" key="1">
    <citation type="journal article" date="2014" name="Int. J. Syst. Evol. Microbiol.">
        <title>Complete genome sequence of Corynebacterium casei LMG S-19264T (=DSM 44701T), isolated from a smear-ripened cheese.</title>
        <authorList>
            <consortium name="US DOE Joint Genome Institute (JGI-PGF)"/>
            <person name="Walter F."/>
            <person name="Albersmeier A."/>
            <person name="Kalinowski J."/>
            <person name="Ruckert C."/>
        </authorList>
    </citation>
    <scope>NUCLEOTIDE SEQUENCE</scope>
    <source>
        <strain evidence="2">JCM 4637</strain>
    </source>
</reference>
<reference evidence="2" key="2">
    <citation type="submission" date="2020-09" db="EMBL/GenBank/DDBJ databases">
        <authorList>
            <person name="Sun Q."/>
            <person name="Ohkuma M."/>
        </authorList>
    </citation>
    <scope>NUCLEOTIDE SEQUENCE</scope>
    <source>
        <strain evidence="2">JCM 4637</strain>
    </source>
</reference>
<evidence type="ECO:0000313" key="3">
    <source>
        <dbReference type="Proteomes" id="UP000638353"/>
    </source>
</evidence>
<accession>A0A918X333</accession>
<dbReference type="InterPro" id="IPR043917">
    <property type="entry name" value="DUF5753"/>
</dbReference>
<dbReference type="AlphaFoldDB" id="A0A918X333"/>
<comment type="caution">
    <text evidence="2">The sequence shown here is derived from an EMBL/GenBank/DDBJ whole genome shotgun (WGS) entry which is preliminary data.</text>
</comment>
<dbReference type="EMBL" id="BMVC01000013">
    <property type="protein sequence ID" value="GHD07497.1"/>
    <property type="molecule type" value="Genomic_DNA"/>
</dbReference>
<gene>
    <name evidence="2" type="ORF">GCM10010334_60100</name>
</gene>
<sequence>MEEDQVSQDNRVSTVLGRRLGGELLNLRLAAELTQGQAAKAISASTAKVAKMERGWVPMRDPDIRVLCELYGLDSPERLGGLLELARLDRERRKAKGWWADAPMSPKMREYVGLEAAATSIRVWQLALIPGLFQTADYVSALRRDAVRESKPEEDAAVVASRLERQRRLHEDPPLRFWAVIHEAALRHVVGGRVVMRAQLENLARLSSKPNITIQVMPFSAGAHPLMSNAFNILSFAEAGAMDVVYQETVFARLWVEGGDGAADFVELFDRVAARALSETKSRDLINAIHEEL</sequence>
<name>A0A918X333_9ACTN</name>
<dbReference type="Gene3D" id="1.10.260.40">
    <property type="entry name" value="lambda repressor-like DNA-binding domains"/>
    <property type="match status" value="1"/>
</dbReference>
<organism evidence="2 3">
    <name type="scientific">Streptomyces finlayi</name>
    <dbReference type="NCBI Taxonomy" id="67296"/>
    <lineage>
        <taxon>Bacteria</taxon>
        <taxon>Bacillati</taxon>
        <taxon>Actinomycetota</taxon>
        <taxon>Actinomycetes</taxon>
        <taxon>Kitasatosporales</taxon>
        <taxon>Streptomycetaceae</taxon>
        <taxon>Streptomyces</taxon>
    </lineage>
</organism>
<dbReference type="RefSeq" id="WP_189822015.1">
    <property type="nucleotide sequence ID" value="NZ_BMVC01000013.1"/>
</dbReference>
<proteinExistence type="predicted"/>
<dbReference type="InterPro" id="IPR010982">
    <property type="entry name" value="Lambda_DNA-bd_dom_sf"/>
</dbReference>
<protein>
    <submittedName>
        <fullName evidence="2">Transcriptional regulator</fullName>
    </submittedName>
</protein>